<dbReference type="AlphaFoldDB" id="A0ABD5S947"/>
<dbReference type="RefSeq" id="WP_379780140.1">
    <property type="nucleotide sequence ID" value="NZ_JBHSWW010000052.1"/>
</dbReference>
<reference evidence="2 3" key="1">
    <citation type="journal article" date="2019" name="Int. J. Syst. Evol. Microbiol.">
        <title>The Global Catalogue of Microorganisms (GCM) 10K type strain sequencing project: providing services to taxonomists for standard genome sequencing and annotation.</title>
        <authorList>
            <consortium name="The Broad Institute Genomics Platform"/>
            <consortium name="The Broad Institute Genome Sequencing Center for Infectious Disease"/>
            <person name="Wu L."/>
            <person name="Ma J."/>
        </authorList>
    </citation>
    <scope>NUCLEOTIDE SEQUENCE [LARGE SCALE GENOMIC DNA]</scope>
    <source>
        <strain evidence="2 3">CGMCC 1.3239</strain>
    </source>
</reference>
<dbReference type="Pfam" id="PF26396">
    <property type="entry name" value="HacaP"/>
    <property type="match status" value="1"/>
</dbReference>
<evidence type="ECO:0000256" key="1">
    <source>
        <dbReference type="SAM" id="MobiDB-lite"/>
    </source>
</evidence>
<proteinExistence type="predicted"/>
<keyword evidence="3" id="KW-1185">Reference proteome</keyword>
<feature type="compositionally biased region" description="Basic and acidic residues" evidence="1">
    <location>
        <begin position="17"/>
        <end position="29"/>
    </location>
</feature>
<evidence type="ECO:0000313" key="2">
    <source>
        <dbReference type="EMBL" id="MFC6752960.1"/>
    </source>
</evidence>
<dbReference type="EMBL" id="JBHSWW010000052">
    <property type="protein sequence ID" value="MFC6752960.1"/>
    <property type="molecule type" value="Genomic_DNA"/>
</dbReference>
<name>A0ABD5S947_9EURY</name>
<evidence type="ECO:0008006" key="4">
    <source>
        <dbReference type="Google" id="ProtNLM"/>
    </source>
</evidence>
<sequence length="55" mass="6402">MPDTKSGRERKGRNKRRQLESHLNRRELEATADPPEPSLDDVDGEFLTEPPERDE</sequence>
<dbReference type="Proteomes" id="UP001596442">
    <property type="component" value="Unassembled WGS sequence"/>
</dbReference>
<feature type="region of interest" description="Disordered" evidence="1">
    <location>
        <begin position="1"/>
        <end position="55"/>
    </location>
</feature>
<gene>
    <name evidence="2" type="ORF">ACFQEU_05695</name>
</gene>
<accession>A0ABD5S947</accession>
<dbReference type="InterPro" id="IPR058858">
    <property type="entry name" value="HacaP"/>
</dbReference>
<protein>
    <recommendedName>
        <fullName evidence="4">Zinc finger protein 330-like protein</fullName>
    </recommendedName>
</protein>
<comment type="caution">
    <text evidence="2">The sequence shown here is derived from an EMBL/GenBank/DDBJ whole genome shotgun (WGS) entry which is preliminary data.</text>
</comment>
<feature type="compositionally biased region" description="Acidic residues" evidence="1">
    <location>
        <begin position="38"/>
        <end position="55"/>
    </location>
</feature>
<organism evidence="2 3">
    <name type="scientific">Halorubrum tibetense</name>
    <dbReference type="NCBI Taxonomy" id="175631"/>
    <lineage>
        <taxon>Archaea</taxon>
        <taxon>Methanobacteriati</taxon>
        <taxon>Methanobacteriota</taxon>
        <taxon>Stenosarchaea group</taxon>
        <taxon>Halobacteria</taxon>
        <taxon>Halobacteriales</taxon>
        <taxon>Haloferacaceae</taxon>
        <taxon>Halorubrum</taxon>
    </lineage>
</organism>
<evidence type="ECO:0000313" key="3">
    <source>
        <dbReference type="Proteomes" id="UP001596442"/>
    </source>
</evidence>